<dbReference type="EMBL" id="JAIWYP010000014">
    <property type="protein sequence ID" value="KAH3713561.1"/>
    <property type="molecule type" value="Genomic_DNA"/>
</dbReference>
<evidence type="ECO:0000256" key="1">
    <source>
        <dbReference type="SAM" id="MobiDB-lite"/>
    </source>
</evidence>
<accession>A0A9D4HAU7</accession>
<feature type="compositionally biased region" description="Polar residues" evidence="1">
    <location>
        <begin position="84"/>
        <end position="94"/>
    </location>
</feature>
<dbReference type="Proteomes" id="UP000828390">
    <property type="component" value="Unassembled WGS sequence"/>
</dbReference>
<protein>
    <submittedName>
        <fullName evidence="2">Uncharacterized protein</fullName>
    </submittedName>
</protein>
<sequence>MHNFYESSSVDVRSLQSDTIEHLGDSAHRTISESAEQSGDIDDNTELPRDIDQGRANQGDTALIVGTPKVSIQSGDASLRNESEGNYSGISEMV</sequence>
<feature type="compositionally biased region" description="Polar residues" evidence="1">
    <location>
        <begin position="1"/>
        <end position="18"/>
    </location>
</feature>
<proteinExistence type="predicted"/>
<feature type="region of interest" description="Disordered" evidence="1">
    <location>
        <begin position="1"/>
        <end position="94"/>
    </location>
</feature>
<evidence type="ECO:0000313" key="3">
    <source>
        <dbReference type="Proteomes" id="UP000828390"/>
    </source>
</evidence>
<feature type="compositionally biased region" description="Basic and acidic residues" evidence="1">
    <location>
        <begin position="19"/>
        <end position="31"/>
    </location>
</feature>
<organism evidence="2 3">
    <name type="scientific">Dreissena polymorpha</name>
    <name type="common">Zebra mussel</name>
    <name type="synonym">Mytilus polymorpha</name>
    <dbReference type="NCBI Taxonomy" id="45954"/>
    <lineage>
        <taxon>Eukaryota</taxon>
        <taxon>Metazoa</taxon>
        <taxon>Spiralia</taxon>
        <taxon>Lophotrochozoa</taxon>
        <taxon>Mollusca</taxon>
        <taxon>Bivalvia</taxon>
        <taxon>Autobranchia</taxon>
        <taxon>Heteroconchia</taxon>
        <taxon>Euheterodonta</taxon>
        <taxon>Imparidentia</taxon>
        <taxon>Neoheterodontei</taxon>
        <taxon>Myida</taxon>
        <taxon>Dreissenoidea</taxon>
        <taxon>Dreissenidae</taxon>
        <taxon>Dreissena</taxon>
    </lineage>
</organism>
<keyword evidence="3" id="KW-1185">Reference proteome</keyword>
<dbReference type="AlphaFoldDB" id="A0A9D4HAU7"/>
<gene>
    <name evidence="2" type="ORF">DPMN_073353</name>
</gene>
<reference evidence="2" key="1">
    <citation type="journal article" date="2019" name="bioRxiv">
        <title>The Genome of the Zebra Mussel, Dreissena polymorpha: A Resource for Invasive Species Research.</title>
        <authorList>
            <person name="McCartney M.A."/>
            <person name="Auch B."/>
            <person name="Kono T."/>
            <person name="Mallez S."/>
            <person name="Zhang Y."/>
            <person name="Obille A."/>
            <person name="Becker A."/>
            <person name="Abrahante J.E."/>
            <person name="Garbe J."/>
            <person name="Badalamenti J.P."/>
            <person name="Herman A."/>
            <person name="Mangelson H."/>
            <person name="Liachko I."/>
            <person name="Sullivan S."/>
            <person name="Sone E.D."/>
            <person name="Koren S."/>
            <person name="Silverstein K.A.T."/>
            <person name="Beckman K.B."/>
            <person name="Gohl D.M."/>
        </authorList>
    </citation>
    <scope>NUCLEOTIDE SEQUENCE</scope>
    <source>
        <strain evidence="2">Duluth1</strain>
        <tissue evidence="2">Whole animal</tissue>
    </source>
</reference>
<reference evidence="2" key="2">
    <citation type="submission" date="2020-11" db="EMBL/GenBank/DDBJ databases">
        <authorList>
            <person name="McCartney M.A."/>
            <person name="Auch B."/>
            <person name="Kono T."/>
            <person name="Mallez S."/>
            <person name="Becker A."/>
            <person name="Gohl D.M."/>
            <person name="Silverstein K.A.T."/>
            <person name="Koren S."/>
            <person name="Bechman K.B."/>
            <person name="Herman A."/>
            <person name="Abrahante J.E."/>
            <person name="Garbe J."/>
        </authorList>
    </citation>
    <scope>NUCLEOTIDE SEQUENCE</scope>
    <source>
        <strain evidence="2">Duluth1</strain>
        <tissue evidence="2">Whole animal</tissue>
    </source>
</reference>
<comment type="caution">
    <text evidence="2">The sequence shown here is derived from an EMBL/GenBank/DDBJ whole genome shotgun (WGS) entry which is preliminary data.</text>
</comment>
<name>A0A9D4HAU7_DREPO</name>
<evidence type="ECO:0000313" key="2">
    <source>
        <dbReference type="EMBL" id="KAH3713561.1"/>
    </source>
</evidence>